<evidence type="ECO:0000256" key="3">
    <source>
        <dbReference type="ARBA" id="ARBA00022475"/>
    </source>
</evidence>
<evidence type="ECO:0000256" key="4">
    <source>
        <dbReference type="ARBA" id="ARBA00022692"/>
    </source>
</evidence>
<organism evidence="9 10">
    <name type="scientific">Cereibacter changlensis</name>
    <dbReference type="NCBI Taxonomy" id="402884"/>
    <lineage>
        <taxon>Bacteria</taxon>
        <taxon>Pseudomonadati</taxon>
        <taxon>Pseudomonadota</taxon>
        <taxon>Alphaproteobacteria</taxon>
        <taxon>Rhodobacterales</taxon>
        <taxon>Paracoccaceae</taxon>
        <taxon>Cereibacter</taxon>
    </lineage>
</organism>
<feature type="transmembrane region" description="Helical" evidence="7">
    <location>
        <begin position="41"/>
        <end position="62"/>
    </location>
</feature>
<dbReference type="RefSeq" id="WP_136792395.1">
    <property type="nucleotide sequence ID" value="NZ_SWAU01000078.1"/>
</dbReference>
<dbReference type="PANTHER" id="PTHR43386">
    <property type="entry name" value="OLIGOPEPTIDE TRANSPORT SYSTEM PERMEASE PROTEIN APPC"/>
    <property type="match status" value="1"/>
</dbReference>
<evidence type="ECO:0000256" key="6">
    <source>
        <dbReference type="ARBA" id="ARBA00023136"/>
    </source>
</evidence>
<feature type="transmembrane region" description="Helical" evidence="7">
    <location>
        <begin position="273"/>
        <end position="295"/>
    </location>
</feature>
<dbReference type="Pfam" id="PF00528">
    <property type="entry name" value="BPD_transp_1"/>
    <property type="match status" value="1"/>
</dbReference>
<dbReference type="GO" id="GO:0055085">
    <property type="term" value="P:transmembrane transport"/>
    <property type="evidence" value="ECO:0007669"/>
    <property type="project" value="InterPro"/>
</dbReference>
<accession>A0A4V5NLS2</accession>
<evidence type="ECO:0000313" key="9">
    <source>
        <dbReference type="EMBL" id="TKA96717.1"/>
    </source>
</evidence>
<protein>
    <submittedName>
        <fullName evidence="9">ABC transporter permease</fullName>
    </submittedName>
</protein>
<proteinExistence type="inferred from homology"/>
<keyword evidence="5 7" id="KW-1133">Transmembrane helix</keyword>
<dbReference type="PROSITE" id="PS50928">
    <property type="entry name" value="ABC_TM1"/>
    <property type="match status" value="1"/>
</dbReference>
<feature type="transmembrane region" description="Helical" evidence="7">
    <location>
        <begin position="172"/>
        <end position="189"/>
    </location>
</feature>
<keyword evidence="4 7" id="KW-0812">Transmembrane</keyword>
<feature type="domain" description="ABC transmembrane type-1" evidence="8">
    <location>
        <begin position="107"/>
        <end position="296"/>
    </location>
</feature>
<dbReference type="InterPro" id="IPR035906">
    <property type="entry name" value="MetI-like_sf"/>
</dbReference>
<dbReference type="CDD" id="cd06261">
    <property type="entry name" value="TM_PBP2"/>
    <property type="match status" value="1"/>
</dbReference>
<dbReference type="InterPro" id="IPR000515">
    <property type="entry name" value="MetI-like"/>
</dbReference>
<evidence type="ECO:0000256" key="7">
    <source>
        <dbReference type="RuleBase" id="RU363032"/>
    </source>
</evidence>
<keyword evidence="2 7" id="KW-0813">Transport</keyword>
<dbReference type="InterPro" id="IPR050366">
    <property type="entry name" value="BP-dependent_transpt_permease"/>
</dbReference>
<name>A0A4V5NLS2_9RHOB</name>
<sequence length="309" mass="32943">MISSTSKLARLARDGATPPVPQPRAPSLRGRLTQIAANRSAAVGGAVVLLYILAALIGPVIWPLDPYAQDLANRLVPPAWYPKGMMEHPLGTDSLGRDLLGRVLYGSRISLAIGFGAASVGALVGVTLGAYAGYFGGRVDRVVTFVLTCRLALPSILLAMTMIYFISPSVTAVIVVIGLLHWTYFLMVCRSSTRRIRELDYVRAARISGASAAQIIRWDVLPNLAGTISVVFTYEVAASILAESALSFLGVGIPSPMPSWGLMIAEGKNLMLFNPWLVVIPGLALFGLVMAVNLLGDGLRDVFQPQLKG</sequence>
<dbReference type="EMBL" id="SWAU01000078">
    <property type="protein sequence ID" value="TKA96717.1"/>
    <property type="molecule type" value="Genomic_DNA"/>
</dbReference>
<dbReference type="InterPro" id="IPR025966">
    <property type="entry name" value="OppC_N"/>
</dbReference>
<reference evidence="9 10" key="1">
    <citation type="submission" date="2019-04" db="EMBL/GenBank/DDBJ databases">
        <title>Crypto-aerobic microbial life in anoxic (sulfidic) marine sediments.</title>
        <authorList>
            <person name="Bhattacharya S."/>
            <person name="Roy C."/>
            <person name="Mondal N."/>
            <person name="Sarkar J."/>
            <person name="Mandal S."/>
            <person name="Rameez M.J."/>
            <person name="Ghosh W."/>
        </authorList>
    </citation>
    <scope>NUCLEOTIDE SEQUENCE [LARGE SCALE GENOMIC DNA]</scope>
    <source>
        <strain evidence="9 10">SBBC</strain>
    </source>
</reference>
<keyword evidence="6 7" id="KW-0472">Membrane</keyword>
<evidence type="ECO:0000259" key="8">
    <source>
        <dbReference type="PROSITE" id="PS50928"/>
    </source>
</evidence>
<dbReference type="Pfam" id="PF12911">
    <property type="entry name" value="OppC_N"/>
    <property type="match status" value="1"/>
</dbReference>
<evidence type="ECO:0000256" key="5">
    <source>
        <dbReference type="ARBA" id="ARBA00022989"/>
    </source>
</evidence>
<dbReference type="Gene3D" id="1.10.3720.10">
    <property type="entry name" value="MetI-like"/>
    <property type="match status" value="1"/>
</dbReference>
<gene>
    <name evidence="9" type="ORF">FAZ78_09955</name>
</gene>
<feature type="transmembrane region" description="Helical" evidence="7">
    <location>
        <begin position="109"/>
        <end position="135"/>
    </location>
</feature>
<evidence type="ECO:0000313" key="10">
    <source>
        <dbReference type="Proteomes" id="UP000306340"/>
    </source>
</evidence>
<comment type="caution">
    <text evidence="9">The sequence shown here is derived from an EMBL/GenBank/DDBJ whole genome shotgun (WGS) entry which is preliminary data.</text>
</comment>
<dbReference type="GO" id="GO:0005886">
    <property type="term" value="C:plasma membrane"/>
    <property type="evidence" value="ECO:0007669"/>
    <property type="project" value="UniProtKB-SubCell"/>
</dbReference>
<evidence type="ECO:0000256" key="1">
    <source>
        <dbReference type="ARBA" id="ARBA00004651"/>
    </source>
</evidence>
<keyword evidence="3" id="KW-1003">Cell membrane</keyword>
<evidence type="ECO:0000256" key="2">
    <source>
        <dbReference type="ARBA" id="ARBA00022448"/>
    </source>
</evidence>
<comment type="similarity">
    <text evidence="7">Belongs to the binding-protein-dependent transport system permease family.</text>
</comment>
<dbReference type="SUPFAM" id="SSF161098">
    <property type="entry name" value="MetI-like"/>
    <property type="match status" value="1"/>
</dbReference>
<dbReference type="PANTHER" id="PTHR43386:SF25">
    <property type="entry name" value="PEPTIDE ABC TRANSPORTER PERMEASE PROTEIN"/>
    <property type="match status" value="1"/>
</dbReference>
<feature type="transmembrane region" description="Helical" evidence="7">
    <location>
        <begin position="142"/>
        <end position="166"/>
    </location>
</feature>
<comment type="subcellular location">
    <subcellularLocation>
        <location evidence="1 7">Cell membrane</location>
        <topology evidence="1 7">Multi-pass membrane protein</topology>
    </subcellularLocation>
</comment>
<dbReference type="Proteomes" id="UP000306340">
    <property type="component" value="Unassembled WGS sequence"/>
</dbReference>
<dbReference type="AlphaFoldDB" id="A0A4V5NLS2"/>